<dbReference type="RefSeq" id="WP_074718344.1">
    <property type="nucleotide sequence ID" value="NZ_FNPG01000023.1"/>
</dbReference>
<dbReference type="OrthoDB" id="9803968at2"/>
<dbReference type="GO" id="GO:0031956">
    <property type="term" value="F:medium-chain fatty acid-CoA ligase activity"/>
    <property type="evidence" value="ECO:0007669"/>
    <property type="project" value="TreeGrafter"/>
</dbReference>
<dbReference type="InterPro" id="IPR025110">
    <property type="entry name" value="AMP-bd_C"/>
</dbReference>
<evidence type="ECO:0000256" key="1">
    <source>
        <dbReference type="ARBA" id="ARBA00006432"/>
    </source>
</evidence>
<dbReference type="Pfam" id="PF13193">
    <property type="entry name" value="AMP-binding_C"/>
    <property type="match status" value="1"/>
</dbReference>
<dbReference type="InterPro" id="IPR000873">
    <property type="entry name" value="AMP-dep_synth/lig_dom"/>
</dbReference>
<keyword evidence="5" id="KW-1185">Reference proteome</keyword>
<dbReference type="Gene3D" id="3.30.300.30">
    <property type="match status" value="1"/>
</dbReference>
<dbReference type="InterPro" id="IPR036736">
    <property type="entry name" value="ACP-like_sf"/>
</dbReference>
<dbReference type="PROSITE" id="PS50075">
    <property type="entry name" value="CARRIER"/>
    <property type="match status" value="1"/>
</dbReference>
<dbReference type="InterPro" id="IPR042099">
    <property type="entry name" value="ANL_N_sf"/>
</dbReference>
<dbReference type="Pfam" id="PF00501">
    <property type="entry name" value="AMP-binding"/>
    <property type="match status" value="1"/>
</dbReference>
<dbReference type="PANTHER" id="PTHR43201:SF5">
    <property type="entry name" value="MEDIUM-CHAIN ACYL-COA LIGASE ACSF2, MITOCHONDRIAL"/>
    <property type="match status" value="1"/>
</dbReference>
<feature type="domain" description="Carrier" evidence="3">
    <location>
        <begin position="1"/>
        <end position="79"/>
    </location>
</feature>
<dbReference type="PROSITE" id="PS00455">
    <property type="entry name" value="AMP_BINDING"/>
    <property type="match status" value="1"/>
</dbReference>
<name>A0A1H3L177_9FIRM</name>
<dbReference type="PANTHER" id="PTHR43201">
    <property type="entry name" value="ACYL-COA SYNTHETASE"/>
    <property type="match status" value="1"/>
</dbReference>
<keyword evidence="2" id="KW-0436">Ligase</keyword>
<accession>A0A1H3L177</accession>
<dbReference type="EMBL" id="FNPG01000023">
    <property type="protein sequence ID" value="SDY57718.1"/>
    <property type="molecule type" value="Genomic_DNA"/>
</dbReference>
<dbReference type="SUPFAM" id="SSF56801">
    <property type="entry name" value="Acetyl-CoA synthetase-like"/>
    <property type="match status" value="1"/>
</dbReference>
<dbReference type="STRING" id="1122142.SAMN02910414_01864"/>
<organism evidence="4 5">
    <name type="scientific">Lachnobacterium bovis DSM 14045</name>
    <dbReference type="NCBI Taxonomy" id="1122142"/>
    <lineage>
        <taxon>Bacteria</taxon>
        <taxon>Bacillati</taxon>
        <taxon>Bacillota</taxon>
        <taxon>Clostridia</taxon>
        <taxon>Lachnospirales</taxon>
        <taxon>Lachnospiraceae</taxon>
        <taxon>Lachnobacterium</taxon>
    </lineage>
</organism>
<protein>
    <submittedName>
        <fullName evidence="4">Fatty-acyl-CoA synthase</fullName>
    </submittedName>
</protein>
<dbReference type="Gene3D" id="1.10.1200.10">
    <property type="entry name" value="ACP-like"/>
    <property type="match status" value="1"/>
</dbReference>
<dbReference type="InterPro" id="IPR045851">
    <property type="entry name" value="AMP-bd_C_sf"/>
</dbReference>
<dbReference type="InterPro" id="IPR009081">
    <property type="entry name" value="PP-bd_ACP"/>
</dbReference>
<proteinExistence type="inferred from homology"/>
<gene>
    <name evidence="4" type="ORF">SAMN02910414_01864</name>
</gene>
<dbReference type="GO" id="GO:0006631">
    <property type="term" value="P:fatty acid metabolic process"/>
    <property type="evidence" value="ECO:0007669"/>
    <property type="project" value="TreeGrafter"/>
</dbReference>
<dbReference type="AlphaFoldDB" id="A0A1H3L177"/>
<comment type="similarity">
    <text evidence="1">Belongs to the ATP-dependent AMP-binding enzyme family.</text>
</comment>
<evidence type="ECO:0000313" key="4">
    <source>
        <dbReference type="EMBL" id="SDY57718.1"/>
    </source>
</evidence>
<sequence length="604" mass="68708">MEFVTENDVIDLLKRNFPDLEKIPVSKSFTQSGILSSLDLVNLVFELENEFNVEFDLENIDLTEFDSPLKIAETINKLKGSDNNTIRKLIDSICSEKKDEIALIFDDYKITYGEIYKNIKTLSFGFIKDGVNKGTHVAIILENCMEYIMSYFSLFYIGAIPIPINTRWNTNEAIRVIKDSDSCYFISKEHQGKLKFKDIYNALVEDNIKINKVYYCQENLDEEIKEIKKFSDIYSDKEEKLNNITGEDIAMISYTSGTTGVPKGVVLKNNSVTNISLYTAKVWTDCEDSPFSIAPLYSAQGFLSMLIDFSVGSKFKMISSFNTNDILQEISKGENTIFHTQPTMWTMLLNSRAINFARFTGLRKIVVSGSLCSPELAKRIEKRLGLRLLNAYGLIEGTSVATMTRYDDSEEIRYNTVGRPIPGVSIKIVDKNHKPVEHGQIGELAIKGYVMDGYYKNPEKTKEVIDDEGWLYTGDLARYYDDENISIVGRCKDMVIRGGFNVYPSDIEEVILQIPEVQTTAVVGKEHEVLGEELIAFVVLRPGENIRENDIRKYVFKNLANYKQPDKFYLISDMPTILAGKIDKKVLKKWAVSGIPDNKKMLFA</sequence>
<evidence type="ECO:0000313" key="5">
    <source>
        <dbReference type="Proteomes" id="UP000183918"/>
    </source>
</evidence>
<reference evidence="4 5" key="1">
    <citation type="submission" date="2016-10" db="EMBL/GenBank/DDBJ databases">
        <authorList>
            <person name="de Groot N.N."/>
        </authorList>
    </citation>
    <scope>NUCLEOTIDE SEQUENCE [LARGE SCALE GENOMIC DNA]</scope>
    <source>
        <strain evidence="4 5">DSM 14045</strain>
    </source>
</reference>
<dbReference type="SUPFAM" id="SSF47336">
    <property type="entry name" value="ACP-like"/>
    <property type="match status" value="1"/>
</dbReference>
<evidence type="ECO:0000256" key="2">
    <source>
        <dbReference type="ARBA" id="ARBA00022598"/>
    </source>
</evidence>
<evidence type="ECO:0000259" key="3">
    <source>
        <dbReference type="PROSITE" id="PS50075"/>
    </source>
</evidence>
<dbReference type="Proteomes" id="UP000183918">
    <property type="component" value="Unassembled WGS sequence"/>
</dbReference>
<dbReference type="InterPro" id="IPR020845">
    <property type="entry name" value="AMP-binding_CS"/>
</dbReference>
<dbReference type="Gene3D" id="3.40.50.12780">
    <property type="entry name" value="N-terminal domain of ligase-like"/>
    <property type="match status" value="1"/>
</dbReference>